<protein>
    <submittedName>
        <fullName evidence="9">Hok/Gef family protein</fullName>
    </submittedName>
</protein>
<keyword evidence="5 8" id="KW-0812">Transmembrane</keyword>
<keyword evidence="3" id="KW-0997">Cell inner membrane</keyword>
<dbReference type="PROSITE" id="PS00556">
    <property type="entry name" value="HOK_GEF"/>
    <property type="match status" value="1"/>
</dbReference>
<proteinExistence type="inferred from homology"/>
<evidence type="ECO:0000313" key="10">
    <source>
        <dbReference type="Proteomes" id="UP001062027"/>
    </source>
</evidence>
<evidence type="ECO:0000256" key="5">
    <source>
        <dbReference type="ARBA" id="ARBA00022692"/>
    </source>
</evidence>
<evidence type="ECO:0000313" key="9">
    <source>
        <dbReference type="EMBL" id="MCU6678553.1"/>
    </source>
</evidence>
<dbReference type="EMBL" id="JAMHKS010000073">
    <property type="protein sequence ID" value="MCU6678553.1"/>
    <property type="molecule type" value="Genomic_DNA"/>
</dbReference>
<comment type="caution">
    <text evidence="9">The sequence shown here is derived from an EMBL/GenBank/DDBJ whole genome shotgun (WGS) entry which is preliminary data.</text>
</comment>
<evidence type="ECO:0000256" key="3">
    <source>
        <dbReference type="ARBA" id="ARBA00022519"/>
    </source>
</evidence>
<keyword evidence="7 8" id="KW-0472">Membrane</keyword>
<name>A0ABT2RCD7_9ENTR</name>
<evidence type="ECO:0000256" key="1">
    <source>
        <dbReference type="ARBA" id="ARBA00004377"/>
    </source>
</evidence>
<dbReference type="InterPro" id="IPR018084">
    <property type="entry name" value="Hok/gef_toxin_CS"/>
</dbReference>
<reference evidence="9" key="1">
    <citation type="submission" date="2022-05" db="EMBL/GenBank/DDBJ databases">
        <title>Description of a novel species of Leclercia; Leclercia tamurae and the Proposal for a Novel Genus Silvania gen. nov. Containing Two Novel Species Silvania hatchlandensis sp. nov. and Silvania confinis sp. nov. Isolated from the Rhizosphere of Oak.</title>
        <authorList>
            <person name="Maddock D.W."/>
            <person name="Brady C.L."/>
            <person name="Denman S."/>
            <person name="Arnold D."/>
        </authorList>
    </citation>
    <scope>NUCLEOTIDE SEQUENCE</scope>
    <source>
        <strain evidence="9">H6S3</strain>
    </source>
</reference>
<accession>A0ABT2RCD7</accession>
<evidence type="ECO:0000256" key="8">
    <source>
        <dbReference type="RuleBase" id="RU221113"/>
    </source>
</evidence>
<keyword evidence="10" id="KW-1185">Reference proteome</keyword>
<feature type="transmembrane region" description="Helical" evidence="8">
    <location>
        <begin position="6"/>
        <end position="25"/>
    </location>
</feature>
<comment type="subcellular location">
    <subcellularLocation>
        <location evidence="1 8">Cell inner membrane</location>
        <topology evidence="1 8">Single-pass membrane protein</topology>
    </subcellularLocation>
</comment>
<keyword evidence="4" id="KW-1277">Toxin-antitoxin system</keyword>
<comment type="similarity">
    <text evidence="8">Belongs to the hok/gef family.</text>
</comment>
<keyword evidence="6 8" id="KW-1133">Transmembrane helix</keyword>
<dbReference type="RefSeq" id="WP_262663019.1">
    <property type="nucleotide sequence ID" value="NZ_JAMHKS010000073.1"/>
</dbReference>
<evidence type="ECO:0000256" key="4">
    <source>
        <dbReference type="ARBA" id="ARBA00022649"/>
    </source>
</evidence>
<gene>
    <name evidence="9" type="ORF">M8318_12840</name>
</gene>
<sequence>MTPLKTVLGIIVIICLTIIIFTFINRGTLCELTIKSEKYEVATKLACAAG</sequence>
<dbReference type="Proteomes" id="UP001062027">
    <property type="component" value="Unassembled WGS sequence"/>
</dbReference>
<dbReference type="InterPro" id="IPR000021">
    <property type="entry name" value="Hok/gef_toxin"/>
</dbReference>
<evidence type="ECO:0000256" key="6">
    <source>
        <dbReference type="ARBA" id="ARBA00022989"/>
    </source>
</evidence>
<keyword evidence="2" id="KW-1003">Cell membrane</keyword>
<dbReference type="Pfam" id="PF01848">
    <property type="entry name" value="HOK_GEF"/>
    <property type="match status" value="1"/>
</dbReference>
<organism evidence="9 10">
    <name type="scientific">Leclercia tamurae</name>
    <dbReference type="NCBI Taxonomy" id="2926467"/>
    <lineage>
        <taxon>Bacteria</taxon>
        <taxon>Pseudomonadati</taxon>
        <taxon>Pseudomonadota</taxon>
        <taxon>Gammaproteobacteria</taxon>
        <taxon>Enterobacterales</taxon>
        <taxon>Enterobacteriaceae</taxon>
        <taxon>Leclercia</taxon>
    </lineage>
</organism>
<evidence type="ECO:0000256" key="7">
    <source>
        <dbReference type="ARBA" id="ARBA00023136"/>
    </source>
</evidence>
<dbReference type="PRINTS" id="PR00281">
    <property type="entry name" value="HOKGEFTOXIC"/>
</dbReference>
<evidence type="ECO:0000256" key="2">
    <source>
        <dbReference type="ARBA" id="ARBA00022475"/>
    </source>
</evidence>